<dbReference type="PROSITE" id="PS51257">
    <property type="entry name" value="PROKAR_LIPOPROTEIN"/>
    <property type="match status" value="1"/>
</dbReference>
<protein>
    <submittedName>
        <fullName evidence="2">Putative lipoprotein</fullName>
    </submittedName>
</protein>
<dbReference type="AlphaFoldDB" id="A1BJW1"/>
<gene>
    <name evidence="2" type="ordered locus">Cpha266_2704</name>
</gene>
<dbReference type="InterPro" id="IPR019734">
    <property type="entry name" value="TPR_rpt"/>
</dbReference>
<dbReference type="InterPro" id="IPR011990">
    <property type="entry name" value="TPR-like_helical_dom_sf"/>
</dbReference>
<evidence type="ECO:0000313" key="3">
    <source>
        <dbReference type="Proteomes" id="UP000008701"/>
    </source>
</evidence>
<organism evidence="2 3">
    <name type="scientific">Chlorobium phaeobacteroides (strain DSM 266 / SMG 266 / 2430)</name>
    <dbReference type="NCBI Taxonomy" id="290317"/>
    <lineage>
        <taxon>Bacteria</taxon>
        <taxon>Pseudomonadati</taxon>
        <taxon>Chlorobiota</taxon>
        <taxon>Chlorobiia</taxon>
        <taxon>Chlorobiales</taxon>
        <taxon>Chlorobiaceae</taxon>
        <taxon>Chlorobium/Pelodictyon group</taxon>
        <taxon>Chlorobium</taxon>
    </lineage>
</organism>
<sequence length="298" mass="33789" precursor="true">MRAKRFLVATAMIVLTFSSLFLSSCSSSKIATNSGGDTAERYAAALADYNKKDYDDAALTLEALMFSVRGSALEDDVLFYLAQSYFNTKQYLLSAEMYSRLLQLNAGSPYTPTAQFQLAKSHEKLSSHYEFDHEHTKKAIQQYALYIEQYPGRDSAVVAADIQTYQELLKINPANANYQDQLAVLKLESERSGSLSYAKNAIKTFRDKLARNKVSIAHQYIQLGKPKGAVIFYDEVIRFYPDTIYLEAAWKGKVDALILRKKWMEAGQALDQYLQLYPEKQDQMKGSRDKIMQNFGNS</sequence>
<evidence type="ECO:0000256" key="1">
    <source>
        <dbReference type="SAM" id="SignalP"/>
    </source>
</evidence>
<dbReference type="HOGENOM" id="CLU_899244_0_0_10"/>
<keyword evidence="2" id="KW-0449">Lipoprotein</keyword>
<feature type="chain" id="PRO_5002632593" evidence="1">
    <location>
        <begin position="23"/>
        <end position="298"/>
    </location>
</feature>
<reference evidence="2 3" key="1">
    <citation type="submission" date="2006-12" db="EMBL/GenBank/DDBJ databases">
        <title>Complete sequence of Chlorobium phaeobacteroides DSM 266.</title>
        <authorList>
            <consortium name="US DOE Joint Genome Institute"/>
            <person name="Copeland A."/>
            <person name="Lucas S."/>
            <person name="Lapidus A."/>
            <person name="Barry K."/>
            <person name="Detter J.C."/>
            <person name="Glavina del Rio T."/>
            <person name="Hammon N."/>
            <person name="Israni S."/>
            <person name="Pitluck S."/>
            <person name="Goltsman E."/>
            <person name="Schmutz J."/>
            <person name="Larimer F."/>
            <person name="Land M."/>
            <person name="Hauser L."/>
            <person name="Mikhailova N."/>
            <person name="Li T."/>
            <person name="Overmann J."/>
            <person name="Bryant D.A."/>
            <person name="Richardson P."/>
        </authorList>
    </citation>
    <scope>NUCLEOTIDE SEQUENCE [LARGE SCALE GENOMIC DNA]</scope>
    <source>
        <strain evidence="2 3">DSM 266</strain>
    </source>
</reference>
<dbReference type="KEGG" id="cph:Cpha266_2704"/>
<dbReference type="eggNOG" id="COG4105">
    <property type="taxonomic scope" value="Bacteria"/>
</dbReference>
<dbReference type="Pfam" id="PF13174">
    <property type="entry name" value="TPR_6"/>
    <property type="match status" value="1"/>
</dbReference>
<dbReference type="SUPFAM" id="SSF48452">
    <property type="entry name" value="TPR-like"/>
    <property type="match status" value="2"/>
</dbReference>
<keyword evidence="3" id="KW-1185">Reference proteome</keyword>
<dbReference type="EMBL" id="CP000492">
    <property type="protein sequence ID" value="ABL66688.1"/>
    <property type="molecule type" value="Genomic_DNA"/>
</dbReference>
<dbReference type="Gene3D" id="1.25.40.10">
    <property type="entry name" value="Tetratricopeptide repeat domain"/>
    <property type="match status" value="1"/>
</dbReference>
<feature type="signal peptide" evidence="1">
    <location>
        <begin position="1"/>
        <end position="22"/>
    </location>
</feature>
<evidence type="ECO:0000313" key="2">
    <source>
        <dbReference type="EMBL" id="ABL66688.1"/>
    </source>
</evidence>
<accession>A1BJW1</accession>
<dbReference type="Proteomes" id="UP000008701">
    <property type="component" value="Chromosome"/>
</dbReference>
<keyword evidence="1" id="KW-0732">Signal</keyword>
<proteinExistence type="predicted"/>
<name>A1BJW1_CHLPD</name>
<dbReference type="STRING" id="290317.Cpha266_2704"/>